<keyword evidence="1" id="KW-1133">Transmembrane helix</keyword>
<dbReference type="Proteomes" id="UP000017559">
    <property type="component" value="Unassembled WGS sequence"/>
</dbReference>
<feature type="transmembrane region" description="Helical" evidence="1">
    <location>
        <begin position="81"/>
        <end position="103"/>
    </location>
</feature>
<gene>
    <name evidence="2" type="ORF">Moror_16421</name>
</gene>
<evidence type="ECO:0000313" key="3">
    <source>
        <dbReference type="Proteomes" id="UP000017559"/>
    </source>
</evidence>
<feature type="transmembrane region" description="Helical" evidence="1">
    <location>
        <begin position="304"/>
        <end position="326"/>
    </location>
</feature>
<accession>V2XEI0</accession>
<feature type="transmembrane region" description="Helical" evidence="1">
    <location>
        <begin position="123"/>
        <end position="155"/>
    </location>
</feature>
<keyword evidence="1" id="KW-0812">Transmembrane</keyword>
<proteinExistence type="predicted"/>
<feature type="transmembrane region" description="Helical" evidence="1">
    <location>
        <begin position="266"/>
        <end position="284"/>
    </location>
</feature>
<evidence type="ECO:0008006" key="4">
    <source>
        <dbReference type="Google" id="ProtNLM"/>
    </source>
</evidence>
<reference evidence="2 3" key="1">
    <citation type="journal article" date="2014" name="BMC Genomics">
        <title>Genome and secretome analysis of the hemibiotrophic fungal pathogen, Moniliophthora roreri, which causes frosty pod rot disease of cacao: mechanisms of the biotrophic and necrotrophic phases.</title>
        <authorList>
            <person name="Meinhardt L.W."/>
            <person name="Costa G.G.L."/>
            <person name="Thomazella D.P.T."/>
            <person name="Teixeira P.J.P.L."/>
            <person name="Carazzolle M.F."/>
            <person name="Schuster S.C."/>
            <person name="Carlson J.E."/>
            <person name="Guiltinan M.J."/>
            <person name="Mieczkowski P."/>
            <person name="Farmer A."/>
            <person name="Ramaraj T."/>
            <person name="Crozier J."/>
            <person name="Davis R.E."/>
            <person name="Shao J."/>
            <person name="Melnick R.L."/>
            <person name="Pereira G.A.G."/>
            <person name="Bailey B.A."/>
        </authorList>
    </citation>
    <scope>NUCLEOTIDE SEQUENCE [LARGE SCALE GENOMIC DNA]</scope>
    <source>
        <strain evidence="2 3">MCA 2997</strain>
    </source>
</reference>
<evidence type="ECO:0000313" key="2">
    <source>
        <dbReference type="EMBL" id="ESK90920.1"/>
    </source>
</evidence>
<dbReference type="EMBL" id="AWSO01000395">
    <property type="protein sequence ID" value="ESK90920.1"/>
    <property type="molecule type" value="Genomic_DNA"/>
</dbReference>
<feature type="transmembrane region" description="Helical" evidence="1">
    <location>
        <begin position="46"/>
        <end position="69"/>
    </location>
</feature>
<sequence length="361" mass="39493">MTIPRSVRMSLYGFILATGICQTVIASYLAAYSWRDQKDLDYARHYLPYFSVVAAVLGMMSWIWTSVLLSYNNKPLSSRRLAFVLPHVISFLIMAVLWLAVGIMFLTDLRYSCTSGVGSEGLFQAWCGLGATVGALALLLCLLSTGTTFSVYWVAKKSGGLHCKLLAQDGDLIYLHKTQVGPMPSATKVRTTLYSVILVFGLAQNILACFATVFSNFVAGDRIPSVVFGSLATLTSLLTWILASVLLSYNRRPFITRNLTKASTHFGVYTALSLLWLAIMIMFLTQVRVNCGAINDLNPCPTYIPATAMSFVLCILLGVTAAYIYMRTKKCGGTLSSSNVAEFDGEKYGDMELHGAQQSNA</sequence>
<feature type="transmembrane region" description="Helical" evidence="1">
    <location>
        <begin position="12"/>
        <end position="34"/>
    </location>
</feature>
<feature type="transmembrane region" description="Helical" evidence="1">
    <location>
        <begin position="226"/>
        <end position="246"/>
    </location>
</feature>
<dbReference type="HOGENOM" id="CLU_794664_0_0_1"/>
<organism evidence="2 3">
    <name type="scientific">Moniliophthora roreri (strain MCA 2997)</name>
    <name type="common">Cocoa frosty pod rot fungus</name>
    <name type="synonym">Crinipellis roreri</name>
    <dbReference type="NCBI Taxonomy" id="1381753"/>
    <lineage>
        <taxon>Eukaryota</taxon>
        <taxon>Fungi</taxon>
        <taxon>Dikarya</taxon>
        <taxon>Basidiomycota</taxon>
        <taxon>Agaricomycotina</taxon>
        <taxon>Agaricomycetes</taxon>
        <taxon>Agaricomycetidae</taxon>
        <taxon>Agaricales</taxon>
        <taxon>Marasmiineae</taxon>
        <taxon>Marasmiaceae</taxon>
        <taxon>Moniliophthora</taxon>
    </lineage>
</organism>
<evidence type="ECO:0000256" key="1">
    <source>
        <dbReference type="SAM" id="Phobius"/>
    </source>
</evidence>
<keyword evidence="3" id="KW-1185">Reference proteome</keyword>
<comment type="caution">
    <text evidence="2">The sequence shown here is derived from an EMBL/GenBank/DDBJ whole genome shotgun (WGS) entry which is preliminary data.</text>
</comment>
<keyword evidence="1" id="KW-0472">Membrane</keyword>
<protein>
    <recommendedName>
        <fullName evidence="4">MARVEL domain-containing protein</fullName>
    </recommendedName>
</protein>
<dbReference type="OrthoDB" id="2992074at2759"/>
<dbReference type="AlphaFoldDB" id="V2XEI0"/>
<name>V2XEI0_MONRO</name>
<dbReference type="KEGG" id="mrr:Moror_16421"/>
<feature type="transmembrane region" description="Helical" evidence="1">
    <location>
        <begin position="193"/>
        <end position="214"/>
    </location>
</feature>